<sequence length="104" mass="11815">MNFERKKFLALIDRIQHGEVERLIIAHKDRLARFGLDLISHIAEEGGCGIVVVNQPSCSPEPEMVEDMLAIGHTFGHRLDGMRRYEQELKAEYPGQKAQVLSDN</sequence>
<dbReference type="EMBL" id="JXUW01000013">
    <property type="protein sequence ID" value="KJE76677.1"/>
    <property type="molecule type" value="Genomic_DNA"/>
</dbReference>
<dbReference type="InterPro" id="IPR051491">
    <property type="entry name" value="Recombinase/Transposase-rel"/>
</dbReference>
<keyword evidence="3" id="KW-1185">Reference proteome</keyword>
<dbReference type="Gene3D" id="1.10.287.2170">
    <property type="match status" value="1"/>
</dbReference>
<dbReference type="AlphaFoldDB" id="A0A0D8FWN3"/>
<dbReference type="PANTHER" id="PTHR36172:SF1">
    <property type="entry name" value="RESOLVASE-RELATED"/>
    <property type="match status" value="1"/>
</dbReference>
<dbReference type="GO" id="GO:0003677">
    <property type="term" value="F:DNA binding"/>
    <property type="evidence" value="ECO:0007669"/>
    <property type="project" value="InterPro"/>
</dbReference>
<organism evidence="2 3">
    <name type="scientific">Ferrimicrobium acidiphilum DSM 19497</name>
    <dbReference type="NCBI Taxonomy" id="1121877"/>
    <lineage>
        <taxon>Bacteria</taxon>
        <taxon>Bacillati</taxon>
        <taxon>Actinomycetota</taxon>
        <taxon>Acidimicrobiia</taxon>
        <taxon>Acidimicrobiales</taxon>
        <taxon>Acidimicrobiaceae</taxon>
        <taxon>Ferrimicrobium</taxon>
    </lineage>
</organism>
<dbReference type="PANTHER" id="PTHR36172">
    <property type="match status" value="1"/>
</dbReference>
<evidence type="ECO:0000313" key="2">
    <source>
        <dbReference type="EMBL" id="KJE76677.1"/>
    </source>
</evidence>
<dbReference type="eggNOG" id="COG2452">
    <property type="taxonomic scope" value="Bacteria"/>
</dbReference>
<dbReference type="GO" id="GO:0000150">
    <property type="term" value="F:DNA strand exchange activity"/>
    <property type="evidence" value="ECO:0007669"/>
    <property type="project" value="InterPro"/>
</dbReference>
<dbReference type="Gene3D" id="3.40.50.1390">
    <property type="entry name" value="Resolvase, N-terminal catalytic domain"/>
    <property type="match status" value="1"/>
</dbReference>
<dbReference type="Proteomes" id="UP000032336">
    <property type="component" value="Unassembled WGS sequence"/>
</dbReference>
<name>A0A0D8FWN3_9ACTN</name>
<dbReference type="InterPro" id="IPR036162">
    <property type="entry name" value="Resolvase-like_N_sf"/>
</dbReference>
<evidence type="ECO:0000259" key="1">
    <source>
        <dbReference type="Pfam" id="PF00239"/>
    </source>
</evidence>
<proteinExistence type="predicted"/>
<dbReference type="InterPro" id="IPR006119">
    <property type="entry name" value="Resolv_N"/>
</dbReference>
<dbReference type="STRING" id="1121877.FEAC_16060"/>
<protein>
    <recommendedName>
        <fullName evidence="1">Resolvase/invertase-type recombinase catalytic domain-containing protein</fullName>
    </recommendedName>
</protein>
<dbReference type="SUPFAM" id="SSF53041">
    <property type="entry name" value="Resolvase-like"/>
    <property type="match status" value="1"/>
</dbReference>
<gene>
    <name evidence="2" type="ORF">FEAC_16060</name>
</gene>
<feature type="domain" description="Resolvase/invertase-type recombinase catalytic" evidence="1">
    <location>
        <begin position="4"/>
        <end position="87"/>
    </location>
</feature>
<dbReference type="Pfam" id="PF00239">
    <property type="entry name" value="Resolvase"/>
    <property type="match status" value="1"/>
</dbReference>
<comment type="caution">
    <text evidence="2">The sequence shown here is derived from an EMBL/GenBank/DDBJ whole genome shotgun (WGS) entry which is preliminary data.</text>
</comment>
<evidence type="ECO:0000313" key="3">
    <source>
        <dbReference type="Proteomes" id="UP000032336"/>
    </source>
</evidence>
<reference evidence="2 3" key="1">
    <citation type="submission" date="2015-01" db="EMBL/GenBank/DDBJ databases">
        <title>Draft genome of the acidophilic iron oxidizer Ferrimicrobium acidiphilum strain T23.</title>
        <authorList>
            <person name="Poehlein A."/>
            <person name="Eisen S."/>
            <person name="Schloemann M."/>
            <person name="Johnson B.D."/>
            <person name="Daniel R."/>
            <person name="Muehling M."/>
        </authorList>
    </citation>
    <scope>NUCLEOTIDE SEQUENCE [LARGE SCALE GENOMIC DNA]</scope>
    <source>
        <strain evidence="2 3">T23</strain>
    </source>
</reference>
<accession>A0A0D8FWN3</accession>